<reference evidence="2 3" key="1">
    <citation type="submission" date="2020-08" db="EMBL/GenBank/DDBJ databases">
        <title>Sequencing the genomes of 1000 actinobacteria strains.</title>
        <authorList>
            <person name="Klenk H.-P."/>
        </authorList>
    </citation>
    <scope>NUCLEOTIDE SEQUENCE [LARGE SCALE GENOMIC DNA]</scope>
    <source>
        <strain evidence="2 3">DSM 45362</strain>
    </source>
</reference>
<accession>A0A841C033</accession>
<dbReference type="RefSeq" id="WP_376776304.1">
    <property type="nucleotide sequence ID" value="NZ_JACHMN010000003.1"/>
</dbReference>
<evidence type="ECO:0008006" key="4">
    <source>
        <dbReference type="Google" id="ProtNLM"/>
    </source>
</evidence>
<proteinExistence type="predicted"/>
<keyword evidence="3" id="KW-1185">Reference proteome</keyword>
<keyword evidence="1" id="KW-0472">Membrane</keyword>
<evidence type="ECO:0000256" key="1">
    <source>
        <dbReference type="SAM" id="Phobius"/>
    </source>
</evidence>
<dbReference type="Pfam" id="PF11292">
    <property type="entry name" value="DUF3093"/>
    <property type="match status" value="1"/>
</dbReference>
<dbReference type="EMBL" id="JACHMN010000003">
    <property type="protein sequence ID" value="MBB5872402.1"/>
    <property type="molecule type" value="Genomic_DNA"/>
</dbReference>
<keyword evidence="1" id="KW-0812">Transmembrane</keyword>
<organism evidence="2 3">
    <name type="scientific">Allocatelliglobosispora scoriae</name>
    <dbReference type="NCBI Taxonomy" id="643052"/>
    <lineage>
        <taxon>Bacteria</taxon>
        <taxon>Bacillati</taxon>
        <taxon>Actinomycetota</taxon>
        <taxon>Actinomycetes</taxon>
        <taxon>Micromonosporales</taxon>
        <taxon>Micromonosporaceae</taxon>
        <taxon>Allocatelliglobosispora</taxon>
    </lineage>
</organism>
<gene>
    <name evidence="2" type="ORF">F4553_005836</name>
</gene>
<dbReference type="Proteomes" id="UP000587527">
    <property type="component" value="Unassembled WGS sequence"/>
</dbReference>
<dbReference type="AlphaFoldDB" id="A0A841C033"/>
<evidence type="ECO:0000313" key="2">
    <source>
        <dbReference type="EMBL" id="MBB5872402.1"/>
    </source>
</evidence>
<comment type="caution">
    <text evidence="2">The sequence shown here is derived from an EMBL/GenBank/DDBJ whole genome shotgun (WGS) entry which is preliminary data.</text>
</comment>
<keyword evidence="1" id="KW-1133">Transmembrane helix</keyword>
<sequence>MPWWWWPVGFLTAGVAAAELGMGVSEELSWLPYAITGLVVVAGLLWLGRLRVAVRGSELLVDDARLPVRFVTDAIPLDVNGRRELLGVSADPMAFVVVRPWVAGAVQIVLDDPDDPTPYWVVSSRRPQRLASALLAAAGRE</sequence>
<protein>
    <recommendedName>
        <fullName evidence="4">DUF3093 domain-containing protein</fullName>
    </recommendedName>
</protein>
<evidence type="ECO:0000313" key="3">
    <source>
        <dbReference type="Proteomes" id="UP000587527"/>
    </source>
</evidence>
<feature type="transmembrane region" description="Helical" evidence="1">
    <location>
        <begin position="28"/>
        <end position="47"/>
    </location>
</feature>
<dbReference type="InterPro" id="IPR021443">
    <property type="entry name" value="DUF3093"/>
</dbReference>
<name>A0A841C033_9ACTN</name>